<dbReference type="Gene3D" id="6.20.50.160">
    <property type="match status" value="1"/>
</dbReference>
<dbReference type="FunFam" id="2.40.50.120:FF:000013">
    <property type="entry name" value="Complement C3"/>
    <property type="match status" value="1"/>
</dbReference>
<protein>
    <recommendedName>
        <fullName evidence="5">NTR domain-containing protein</fullName>
    </recommendedName>
</protein>
<comment type="subcellular location">
    <subcellularLocation>
        <location evidence="1">Secreted</location>
    </subcellularLocation>
</comment>
<dbReference type="Gene3D" id="2.60.40.1930">
    <property type="match status" value="2"/>
</dbReference>
<dbReference type="SUPFAM" id="SSF50242">
    <property type="entry name" value="TIMP-like"/>
    <property type="match status" value="1"/>
</dbReference>
<dbReference type="InterPro" id="IPR040839">
    <property type="entry name" value="MG4"/>
</dbReference>
<dbReference type="InterPro" id="IPR008993">
    <property type="entry name" value="TIMP-like_OB-fold"/>
</dbReference>
<dbReference type="SUPFAM" id="SSF49410">
    <property type="entry name" value="Alpha-macroglobulin receptor domain"/>
    <property type="match status" value="1"/>
</dbReference>
<gene>
    <name evidence="6" type="ORF">AGOR_G00197190</name>
</gene>
<dbReference type="PANTHER" id="PTHR11412">
    <property type="entry name" value="MACROGLOBULIN / COMPLEMENT"/>
    <property type="match status" value="1"/>
</dbReference>
<dbReference type="PANTHER" id="PTHR11412:SF81">
    <property type="entry name" value="COMPLEMENT C3"/>
    <property type="match status" value="1"/>
</dbReference>
<dbReference type="InterPro" id="IPR008930">
    <property type="entry name" value="Terpenoid_cyclase/PrenylTrfase"/>
</dbReference>
<dbReference type="InterPro" id="IPR048848">
    <property type="entry name" value="C3_CUB2"/>
</dbReference>
<dbReference type="InterPro" id="IPR001599">
    <property type="entry name" value="Macroglobln_a2"/>
</dbReference>
<feature type="region of interest" description="Disordered" evidence="4">
    <location>
        <begin position="252"/>
        <end position="274"/>
    </location>
</feature>
<keyword evidence="7" id="KW-1185">Reference proteome</keyword>
<evidence type="ECO:0000259" key="5">
    <source>
        <dbReference type="PROSITE" id="PS50189"/>
    </source>
</evidence>
<dbReference type="Gene3D" id="2.60.120.1540">
    <property type="match status" value="1"/>
</dbReference>
<dbReference type="Gene3D" id="2.60.40.10">
    <property type="entry name" value="Immunoglobulins"/>
    <property type="match status" value="2"/>
</dbReference>
<dbReference type="SMART" id="SM01360">
    <property type="entry name" value="A2M"/>
    <property type="match status" value="1"/>
</dbReference>
<dbReference type="GO" id="GO:0005615">
    <property type="term" value="C:extracellular space"/>
    <property type="evidence" value="ECO:0007669"/>
    <property type="project" value="InterPro"/>
</dbReference>
<dbReference type="InterPro" id="IPR018933">
    <property type="entry name" value="Netrin_module_non-TIMP"/>
</dbReference>
<evidence type="ECO:0000256" key="2">
    <source>
        <dbReference type="ARBA" id="ARBA00022525"/>
    </source>
</evidence>
<feature type="domain" description="NTR" evidence="5">
    <location>
        <begin position="1059"/>
        <end position="1183"/>
    </location>
</feature>
<dbReference type="InterPro" id="IPR011625">
    <property type="entry name" value="A2M_N_BRD"/>
</dbReference>
<dbReference type="FunFam" id="2.60.40.10:FF:000155">
    <property type="entry name" value="complement C3 isoform X1"/>
    <property type="match status" value="1"/>
</dbReference>
<sequence length="1199" mass="132832">MPGQVLGRTSKSGIARLTVNTQKGATSLPITVKTKDALLTNQRQAVEHMTALPYRTAQHSMNYLHISVQAAELQIGDSLPIKIHFMSSPGVPDEVKHLTYLVMSKGQLVRAERYERQKGQSLVTLSLTVTKDMVPSFRIVSYYHVGTEVVSHSVWVDVKDTCLGKLKVTSGKQTHANKPMGPFRMAITGDPGANVGLVAVDKHVYTLNSENRLTQSKIWDIVEKHDISCTAGSGADSMGVFYDAGLAFESNAGGTKPRTEPNCPTQTKARRRRSRTLTNLENSPAGNYTALGGQCCMSGLAEIETEPETRHPGVRTRALRLQRSKDDDQYLDSEDIISRVQFPETWLWEMLTLPQCPSNDRECESVSTEMLRFRRESMTNTEVTAISLSSTHGICVSDPFEIKVMKDFFISLKLPYSAVRNEQVEIKAVLHNYLDTEIKVRVELMETEQVCSSANRKGKSRLKEVYVDAKTSHAVPFVIVPMAIGQYPIEVKAAIYGSDITDGIRKQLRVVAEGIKIQQKPRTFVLDPSKHGGVQTLRIDGLKLESQVPGSPADTYVSLIGDLPSQTIPAAIGGSALGSLIAQPTGDGEVNMITMTGPVIATHYLDRTLHWDQVGIDRRTQAIKFIKEGYSQQLKFRKADGSYGTQPRMKASTWLTAYVAKVFHMMLELISMEENVVCSAIKWLVLSTQEPGGAFKENAPVSCAHLTGGAQGEDVDATMAAFVLIAMQESRHICIVSLSTLAESMRMATKFLSERIKTLTNPYAVAIAAYALANEGQHQLEILNRFSSDKTHWPVQDDHHSTLEATGYALMALVKAKEFDQAGRVVKWLTEQEFPDGGYGSTQANVIVLQSVVMYVMELPNLSAIDLNVMLDLGGRRSVRWAFNRANANVARSAHIRNDQSVTVTAKGTGKGILSLVTVYNALPEGKTDCKDFELDVKLQKEPKVTDVNALETYTLTIDMRYLSPDRDATMSILDVTMLTGFIADKGDLNKVSHKQSDRVVFRIHKTNRVGLLQPAAVTVYEYNSLENRCVKFYHPEKEDGALNRICHEDVCRCAEENCSYQKDPNLDREAIVCQAGITYVYKAKVVHANVSASIDRFTFQVEDIFKEGSDVGVKGKQRSIVSHPHCREALDLKPGKSYLIMGPSEDIVMRQDRLLYMLGGGTWIEYWPTEVECRQSAYRDTCLGITSSTSALDFGCLT</sequence>
<dbReference type="SMART" id="SM01419">
    <property type="entry name" value="Thiol-ester_cl"/>
    <property type="match status" value="1"/>
</dbReference>
<dbReference type="InterPro" id="IPR009048">
    <property type="entry name" value="A-macroglobulin_rcpt-bd"/>
</dbReference>
<reference evidence="6" key="1">
    <citation type="submission" date="2021-01" db="EMBL/GenBank/DDBJ databases">
        <authorList>
            <person name="Zahm M."/>
            <person name="Roques C."/>
            <person name="Cabau C."/>
            <person name="Klopp C."/>
            <person name="Donnadieu C."/>
            <person name="Jouanno E."/>
            <person name="Lampietro C."/>
            <person name="Louis A."/>
            <person name="Herpin A."/>
            <person name="Echchiki A."/>
            <person name="Berthelot C."/>
            <person name="Parey E."/>
            <person name="Roest-Crollius H."/>
            <person name="Braasch I."/>
            <person name="Postlethwait J."/>
            <person name="Bobe J."/>
            <person name="Montfort J."/>
            <person name="Bouchez O."/>
            <person name="Begum T."/>
            <person name="Mejri S."/>
            <person name="Adams A."/>
            <person name="Chen W.-J."/>
            <person name="Guiguen Y."/>
        </authorList>
    </citation>
    <scope>NUCLEOTIDE SEQUENCE</scope>
    <source>
        <tissue evidence="6">Blood</tissue>
    </source>
</reference>
<organism evidence="6 7">
    <name type="scientific">Albula goreensis</name>
    <dbReference type="NCBI Taxonomy" id="1534307"/>
    <lineage>
        <taxon>Eukaryota</taxon>
        <taxon>Metazoa</taxon>
        <taxon>Chordata</taxon>
        <taxon>Craniata</taxon>
        <taxon>Vertebrata</taxon>
        <taxon>Euteleostomi</taxon>
        <taxon>Actinopterygii</taxon>
        <taxon>Neopterygii</taxon>
        <taxon>Teleostei</taxon>
        <taxon>Albuliformes</taxon>
        <taxon>Albulidae</taxon>
        <taxon>Albula</taxon>
    </lineage>
</organism>
<dbReference type="OrthoDB" id="6359008at2759"/>
<dbReference type="Pfam" id="PF21308">
    <property type="entry name" value="C3_CUB2"/>
    <property type="match status" value="1"/>
</dbReference>
<dbReference type="Gene3D" id="2.60.40.690">
    <property type="entry name" value="Alpha-macroglobulin, receptor-binding domain"/>
    <property type="match status" value="1"/>
</dbReference>
<evidence type="ECO:0000256" key="4">
    <source>
        <dbReference type="SAM" id="MobiDB-lite"/>
    </source>
</evidence>
<dbReference type="SMART" id="SM01359">
    <property type="entry name" value="A2M_N_2"/>
    <property type="match status" value="1"/>
</dbReference>
<dbReference type="InterPro" id="IPR013783">
    <property type="entry name" value="Ig-like_fold"/>
</dbReference>
<dbReference type="SMART" id="SM00643">
    <property type="entry name" value="C345C"/>
    <property type="match status" value="1"/>
</dbReference>
<dbReference type="SMART" id="SM01361">
    <property type="entry name" value="A2M_recep"/>
    <property type="match status" value="1"/>
</dbReference>
<dbReference type="InterPro" id="IPR050473">
    <property type="entry name" value="A2M/Complement_sys"/>
</dbReference>
<comment type="caution">
    <text evidence="6">The sequence shown here is derived from an EMBL/GenBank/DDBJ whole genome shotgun (WGS) entry which is preliminary data.</text>
</comment>
<dbReference type="Pfam" id="PF01759">
    <property type="entry name" value="NTR"/>
    <property type="match status" value="1"/>
</dbReference>
<dbReference type="Pfam" id="PF07677">
    <property type="entry name" value="A2M_recep"/>
    <property type="match status" value="1"/>
</dbReference>
<dbReference type="Pfam" id="PF07678">
    <property type="entry name" value="TED_complement"/>
    <property type="match status" value="1"/>
</dbReference>
<dbReference type="PROSITE" id="PS50189">
    <property type="entry name" value="NTR"/>
    <property type="match status" value="1"/>
</dbReference>
<name>A0A8T3CSL8_9TELE</name>
<dbReference type="EMBL" id="JAERUA010000019">
    <property type="protein sequence ID" value="KAI1886572.1"/>
    <property type="molecule type" value="Genomic_DNA"/>
</dbReference>
<evidence type="ECO:0000313" key="6">
    <source>
        <dbReference type="EMBL" id="KAI1886572.1"/>
    </source>
</evidence>
<dbReference type="Gene3D" id="2.40.50.120">
    <property type="match status" value="1"/>
</dbReference>
<dbReference type="InterPro" id="IPR001134">
    <property type="entry name" value="Netrin_domain"/>
</dbReference>
<dbReference type="FunFam" id="2.60.40.1930:FF:000008">
    <property type="entry name" value="Complement C3"/>
    <property type="match status" value="1"/>
</dbReference>
<evidence type="ECO:0000256" key="3">
    <source>
        <dbReference type="ARBA" id="ARBA00023157"/>
    </source>
</evidence>
<dbReference type="CDD" id="cd02896">
    <property type="entry name" value="complement_C3_C4_C5"/>
    <property type="match status" value="1"/>
</dbReference>
<dbReference type="GO" id="GO:0004866">
    <property type="term" value="F:endopeptidase inhibitor activity"/>
    <property type="evidence" value="ECO:0007669"/>
    <property type="project" value="InterPro"/>
</dbReference>
<dbReference type="InterPro" id="IPR036595">
    <property type="entry name" value="A-macroglobulin_rcpt-bd_sf"/>
</dbReference>
<dbReference type="Pfam" id="PF00207">
    <property type="entry name" value="A2M"/>
    <property type="match status" value="1"/>
</dbReference>
<dbReference type="SUPFAM" id="SSF48239">
    <property type="entry name" value="Terpenoid cyclases/Protein prenyltransferases"/>
    <property type="match status" value="1"/>
</dbReference>
<dbReference type="Pfam" id="PF07703">
    <property type="entry name" value="A2M_BRD"/>
    <property type="match status" value="1"/>
</dbReference>
<accession>A0A8T3CSL8</accession>
<dbReference type="InterPro" id="IPR047565">
    <property type="entry name" value="Alpha-macroglob_thiol-ester_cl"/>
</dbReference>
<keyword evidence="2" id="KW-0964">Secreted</keyword>
<dbReference type="Gene3D" id="1.50.10.20">
    <property type="match status" value="1"/>
</dbReference>
<evidence type="ECO:0000256" key="1">
    <source>
        <dbReference type="ARBA" id="ARBA00004613"/>
    </source>
</evidence>
<proteinExistence type="predicted"/>
<dbReference type="Pfam" id="PF17789">
    <property type="entry name" value="MG4"/>
    <property type="match status" value="1"/>
</dbReference>
<keyword evidence="3" id="KW-1015">Disulfide bond</keyword>
<dbReference type="Proteomes" id="UP000829720">
    <property type="component" value="Unassembled WGS sequence"/>
</dbReference>
<evidence type="ECO:0000313" key="7">
    <source>
        <dbReference type="Proteomes" id="UP000829720"/>
    </source>
</evidence>
<dbReference type="InterPro" id="IPR011626">
    <property type="entry name" value="Alpha-macroglobulin_TED"/>
</dbReference>
<dbReference type="Gene3D" id="2.20.130.20">
    <property type="match status" value="1"/>
</dbReference>
<dbReference type="AlphaFoldDB" id="A0A8T3CSL8"/>